<evidence type="ECO:0000259" key="4">
    <source>
        <dbReference type="Pfam" id="PF00291"/>
    </source>
</evidence>
<dbReference type="InterPro" id="IPR001926">
    <property type="entry name" value="TrpB-like_PALP"/>
</dbReference>
<proteinExistence type="predicted"/>
<keyword evidence="6" id="KW-1185">Reference proteome</keyword>
<feature type="region of interest" description="Disordered" evidence="3">
    <location>
        <begin position="1"/>
        <end position="24"/>
    </location>
</feature>
<evidence type="ECO:0000256" key="1">
    <source>
        <dbReference type="ARBA" id="ARBA00001933"/>
    </source>
</evidence>
<reference evidence="5" key="1">
    <citation type="submission" date="2020-11" db="EMBL/GenBank/DDBJ databases">
        <title>Sequencing the genomes of 1000 actinobacteria strains.</title>
        <authorList>
            <person name="Klenk H.-P."/>
        </authorList>
    </citation>
    <scope>NUCLEOTIDE SEQUENCE</scope>
    <source>
        <strain evidence="5">DSM 45632</strain>
    </source>
</reference>
<dbReference type="GO" id="GO:0006535">
    <property type="term" value="P:cysteine biosynthetic process from serine"/>
    <property type="evidence" value="ECO:0007669"/>
    <property type="project" value="InterPro"/>
</dbReference>
<dbReference type="AlphaFoldDB" id="A0A931DU08"/>
<dbReference type="EC" id="2.5.1.47" evidence="5"/>
<dbReference type="PROSITE" id="PS00901">
    <property type="entry name" value="CYS_SYNTHASE"/>
    <property type="match status" value="1"/>
</dbReference>
<keyword evidence="2" id="KW-0663">Pyridoxal phosphate</keyword>
<accession>A0A931DU08</accession>
<dbReference type="CDD" id="cd01561">
    <property type="entry name" value="CBS_like"/>
    <property type="match status" value="1"/>
</dbReference>
<dbReference type="InterPro" id="IPR050214">
    <property type="entry name" value="Cys_Synth/Cystath_Beta-Synth"/>
</dbReference>
<dbReference type="InterPro" id="IPR001216">
    <property type="entry name" value="P-phosphate_BS"/>
</dbReference>
<dbReference type="GO" id="GO:0004124">
    <property type="term" value="F:cysteine synthase activity"/>
    <property type="evidence" value="ECO:0007669"/>
    <property type="project" value="UniProtKB-EC"/>
</dbReference>
<evidence type="ECO:0000313" key="5">
    <source>
        <dbReference type="EMBL" id="MBG6121449.1"/>
    </source>
</evidence>
<organism evidence="5 6">
    <name type="scientific">Corynebacterium aquatimens</name>
    <dbReference type="NCBI Taxonomy" id="1190508"/>
    <lineage>
        <taxon>Bacteria</taxon>
        <taxon>Bacillati</taxon>
        <taxon>Actinomycetota</taxon>
        <taxon>Actinomycetes</taxon>
        <taxon>Mycobacteriales</taxon>
        <taxon>Corynebacteriaceae</taxon>
        <taxon>Corynebacterium</taxon>
    </lineage>
</organism>
<dbReference type="InterPro" id="IPR036052">
    <property type="entry name" value="TrpB-like_PALP_sf"/>
</dbReference>
<dbReference type="Pfam" id="PF00291">
    <property type="entry name" value="PALP"/>
    <property type="match status" value="1"/>
</dbReference>
<keyword evidence="5" id="KW-0808">Transferase</keyword>
<comment type="caution">
    <text evidence="5">The sequence shown here is derived from an EMBL/GenBank/DDBJ whole genome shotgun (WGS) entry which is preliminary data.</text>
</comment>
<gene>
    <name evidence="5" type="ORF">IW254_000418</name>
</gene>
<comment type="cofactor">
    <cofactor evidence="1">
        <name>pyridoxal 5'-phosphate</name>
        <dbReference type="ChEBI" id="CHEBI:597326"/>
    </cofactor>
</comment>
<dbReference type="Gene3D" id="3.40.50.1100">
    <property type="match status" value="2"/>
</dbReference>
<evidence type="ECO:0000256" key="2">
    <source>
        <dbReference type="ARBA" id="ARBA00022898"/>
    </source>
</evidence>
<feature type="compositionally biased region" description="Gly residues" evidence="3">
    <location>
        <begin position="1"/>
        <end position="10"/>
    </location>
</feature>
<dbReference type="PANTHER" id="PTHR10314">
    <property type="entry name" value="CYSTATHIONINE BETA-SYNTHASE"/>
    <property type="match status" value="1"/>
</dbReference>
<evidence type="ECO:0000313" key="6">
    <source>
        <dbReference type="Proteomes" id="UP000658613"/>
    </source>
</evidence>
<evidence type="ECO:0000256" key="3">
    <source>
        <dbReference type="SAM" id="MobiDB-lite"/>
    </source>
</evidence>
<protein>
    <submittedName>
        <fullName evidence="5">Cysteine synthase A</fullName>
        <ecNumber evidence="5">2.5.1.47</ecNumber>
    </submittedName>
</protein>
<dbReference type="EMBL" id="JADOUE010000001">
    <property type="protein sequence ID" value="MBG6121449.1"/>
    <property type="molecule type" value="Genomic_DNA"/>
</dbReference>
<sequence>MGGTSICGGGGDEEDGGTGDGGTSHKLDGMCENCIEGPGLLDTVGATPLIRIDDAFQNGHSDPGVRVWGKLESFNPGGSAKDRTARALVQAAVDQGILGPGATVVESSSGNLGVALAREAAIGGWDFHCVVDQRTNTTTLAHIKALGATIHPVTQPDPETGDWLAARRKKVAELIDELGAINLDQYSNRAAFTAHSQGTMKEIVDTLGHAPDYLLVAVSTTGTVGGCLRSIAENGLDTKVIAVDAEGSVLFNGARADRILPGFGAGVVPDLSREVTPDRVVRVGARDCITAARNMAAATGFLPGASGGAVASAVAALLDDLAGQPERGADPVDPVDPVDIVAIFHDDGRAYLDTIYDDDWVEENAP</sequence>
<name>A0A931DU08_9CORY</name>
<dbReference type="SUPFAM" id="SSF53686">
    <property type="entry name" value="Tryptophan synthase beta subunit-like PLP-dependent enzymes"/>
    <property type="match status" value="1"/>
</dbReference>
<feature type="domain" description="Tryptophan synthase beta chain-like PALP" evidence="4">
    <location>
        <begin position="42"/>
        <end position="322"/>
    </location>
</feature>
<dbReference type="Proteomes" id="UP000658613">
    <property type="component" value="Unassembled WGS sequence"/>
</dbReference>